<dbReference type="Pfam" id="PF00067">
    <property type="entry name" value="p450"/>
    <property type="match status" value="1"/>
</dbReference>
<comment type="similarity">
    <text evidence="2">Belongs to the cytochrome P450 family.</text>
</comment>
<dbReference type="GO" id="GO:0020037">
    <property type="term" value="F:heme binding"/>
    <property type="evidence" value="ECO:0007669"/>
    <property type="project" value="InterPro"/>
</dbReference>
<comment type="cofactor">
    <cofactor evidence="1">
        <name>heme</name>
        <dbReference type="ChEBI" id="CHEBI:30413"/>
    </cofactor>
</comment>
<sequence>MFPITKLAGKKNFLSRGRLMGVAPLRLASQTAEAITDVKHETTSKEPLPFDEIPGPRGKLLTGIDFYRYSEGFRKHHKLSVRLFNEYGPIFKEHVLRETPVVHVMEPDDFEKVYRAEGKYPKRDPLDFLEDCRKRNNRPKGLESMNNEEWQRVRQALAPKVMRPKVLEENIDNFNAVTRDAVKRLVKIRETNGELLGLTCSTHVLGCLMTLPVNKAHDSFKLYTTFSTIAII</sequence>
<evidence type="ECO:0000256" key="5">
    <source>
        <dbReference type="ARBA" id="ARBA00023002"/>
    </source>
</evidence>
<comment type="caution">
    <text evidence="8">The sequence shown here is derived from an EMBL/GenBank/DDBJ whole genome shotgun (WGS) entry which is preliminary data.</text>
</comment>
<dbReference type="GO" id="GO:0016705">
    <property type="term" value="F:oxidoreductase activity, acting on paired donors, with incorporation or reduction of molecular oxygen"/>
    <property type="evidence" value="ECO:0007669"/>
    <property type="project" value="InterPro"/>
</dbReference>
<dbReference type="InterPro" id="IPR036396">
    <property type="entry name" value="Cyt_P450_sf"/>
</dbReference>
<dbReference type="GO" id="GO:0004497">
    <property type="term" value="F:monooxygenase activity"/>
    <property type="evidence" value="ECO:0007669"/>
    <property type="project" value="UniProtKB-KW"/>
</dbReference>
<keyword evidence="6" id="KW-0408">Iron</keyword>
<keyword evidence="4" id="KW-0479">Metal-binding</keyword>
<keyword evidence="9" id="KW-1185">Reference proteome</keyword>
<organism evidence="8 9">
    <name type="scientific">Acropora cervicornis</name>
    <name type="common">Staghorn coral</name>
    <dbReference type="NCBI Taxonomy" id="6130"/>
    <lineage>
        <taxon>Eukaryota</taxon>
        <taxon>Metazoa</taxon>
        <taxon>Cnidaria</taxon>
        <taxon>Anthozoa</taxon>
        <taxon>Hexacorallia</taxon>
        <taxon>Scleractinia</taxon>
        <taxon>Astrocoeniina</taxon>
        <taxon>Acroporidae</taxon>
        <taxon>Acropora</taxon>
    </lineage>
</organism>
<dbReference type="PANTHER" id="PTHR24279">
    <property type="entry name" value="CYTOCHROME P450"/>
    <property type="match status" value="1"/>
</dbReference>
<evidence type="ECO:0000256" key="6">
    <source>
        <dbReference type="ARBA" id="ARBA00023004"/>
    </source>
</evidence>
<dbReference type="SUPFAM" id="SSF48264">
    <property type="entry name" value="Cytochrome P450"/>
    <property type="match status" value="1"/>
</dbReference>
<dbReference type="PANTHER" id="PTHR24279:SF120">
    <property type="entry name" value="CYTOCHROME P450"/>
    <property type="match status" value="1"/>
</dbReference>
<gene>
    <name evidence="8" type="ORF">P5673_003961</name>
</gene>
<reference evidence="8" key="1">
    <citation type="journal article" date="2023" name="G3 (Bethesda)">
        <title>Whole genome assembly and annotation of the endangered Caribbean coral Acropora cervicornis.</title>
        <authorList>
            <person name="Selwyn J.D."/>
            <person name="Vollmer S.V."/>
        </authorList>
    </citation>
    <scope>NUCLEOTIDE SEQUENCE</scope>
    <source>
        <strain evidence="8">K2</strain>
    </source>
</reference>
<dbReference type="GO" id="GO:0005506">
    <property type="term" value="F:iron ion binding"/>
    <property type="evidence" value="ECO:0007669"/>
    <property type="project" value="InterPro"/>
</dbReference>
<keyword evidence="3" id="KW-0349">Heme</keyword>
<evidence type="ECO:0000256" key="3">
    <source>
        <dbReference type="ARBA" id="ARBA00022617"/>
    </source>
</evidence>
<evidence type="ECO:0000256" key="1">
    <source>
        <dbReference type="ARBA" id="ARBA00001971"/>
    </source>
</evidence>
<evidence type="ECO:0000256" key="4">
    <source>
        <dbReference type="ARBA" id="ARBA00022723"/>
    </source>
</evidence>
<dbReference type="EMBL" id="JARQWQ010000006">
    <property type="protein sequence ID" value="KAK2571374.1"/>
    <property type="molecule type" value="Genomic_DNA"/>
</dbReference>
<protein>
    <submittedName>
        <fullName evidence="8">Cholesterol side-chain cleavage enzyme</fullName>
    </submittedName>
</protein>
<proteinExistence type="inferred from homology"/>
<dbReference type="Proteomes" id="UP001249851">
    <property type="component" value="Unassembled WGS sequence"/>
</dbReference>
<keyword evidence="7" id="KW-0503">Monooxygenase</keyword>
<dbReference type="Gene3D" id="1.10.630.10">
    <property type="entry name" value="Cytochrome P450"/>
    <property type="match status" value="1"/>
</dbReference>
<reference evidence="8" key="2">
    <citation type="journal article" date="2023" name="Science">
        <title>Genomic signatures of disease resistance in endangered staghorn corals.</title>
        <authorList>
            <person name="Vollmer S.V."/>
            <person name="Selwyn J.D."/>
            <person name="Despard B.A."/>
            <person name="Roesel C.L."/>
        </authorList>
    </citation>
    <scope>NUCLEOTIDE SEQUENCE</scope>
    <source>
        <tissue evidence="8">Whole Organism</tissue>
    </source>
</reference>
<evidence type="ECO:0000256" key="2">
    <source>
        <dbReference type="ARBA" id="ARBA00010617"/>
    </source>
</evidence>
<dbReference type="InterPro" id="IPR050479">
    <property type="entry name" value="CYP11_CYP27_families"/>
</dbReference>
<evidence type="ECO:0000313" key="9">
    <source>
        <dbReference type="Proteomes" id="UP001249851"/>
    </source>
</evidence>
<evidence type="ECO:0000313" key="8">
    <source>
        <dbReference type="EMBL" id="KAK2571374.1"/>
    </source>
</evidence>
<accession>A0AAD9R1H3</accession>
<keyword evidence="5" id="KW-0560">Oxidoreductase</keyword>
<dbReference type="AlphaFoldDB" id="A0AAD9R1H3"/>
<name>A0AAD9R1H3_ACRCE</name>
<dbReference type="InterPro" id="IPR001128">
    <property type="entry name" value="Cyt_P450"/>
</dbReference>
<evidence type="ECO:0000256" key="7">
    <source>
        <dbReference type="ARBA" id="ARBA00023033"/>
    </source>
</evidence>